<dbReference type="Gene3D" id="3.40.50.2300">
    <property type="match status" value="1"/>
</dbReference>
<reference evidence="3 4" key="1">
    <citation type="submission" date="2016-10" db="EMBL/GenBank/DDBJ databases">
        <authorList>
            <person name="de Groot N.N."/>
        </authorList>
    </citation>
    <scope>NUCLEOTIDE SEQUENCE [LARGE SCALE GENOMIC DNA]</scope>
    <source>
        <strain evidence="3 4">KPR-7B</strain>
    </source>
</reference>
<dbReference type="Pfam" id="PF02302">
    <property type="entry name" value="PTS_IIB"/>
    <property type="match status" value="1"/>
</dbReference>
<sequence length="102" mass="10871">MTRPLDICFICGAGLGSSLACQMEAEEVLAEAGIRANLGHEAISGIPGVRADIIVSAENFKPTIEKYELDPGISFVFLKNIVNKTEIAEKLLPVVQGKEAQA</sequence>
<name>A0A1G9V0C1_9ACTO</name>
<dbReference type="AlphaFoldDB" id="A0A1G9V0C1"/>
<dbReference type="PROSITE" id="PS51257">
    <property type="entry name" value="PROKAR_LIPOPROTEIN"/>
    <property type="match status" value="1"/>
</dbReference>
<dbReference type="InterPro" id="IPR036095">
    <property type="entry name" value="PTS_EIIB-like_sf"/>
</dbReference>
<dbReference type="SUPFAM" id="SSF52794">
    <property type="entry name" value="PTS system IIB component-like"/>
    <property type="match status" value="1"/>
</dbReference>
<dbReference type="EMBL" id="FNHU01000005">
    <property type="protein sequence ID" value="SDM65563.1"/>
    <property type="molecule type" value="Genomic_DNA"/>
</dbReference>
<dbReference type="CDD" id="cd05563">
    <property type="entry name" value="PTS_IIB_ascorbate"/>
    <property type="match status" value="1"/>
</dbReference>
<evidence type="ECO:0000256" key="1">
    <source>
        <dbReference type="ARBA" id="ARBA00022679"/>
    </source>
</evidence>
<dbReference type="InterPro" id="IPR003501">
    <property type="entry name" value="PTS_EIIB_2/3"/>
</dbReference>
<protein>
    <submittedName>
        <fullName evidence="3">PTS system, ascorbate-specific IIB component</fullName>
    </submittedName>
</protein>
<dbReference type="GO" id="GO:0008982">
    <property type="term" value="F:protein-N(PI)-phosphohistidine-sugar phosphotransferase activity"/>
    <property type="evidence" value="ECO:0007669"/>
    <property type="project" value="InterPro"/>
</dbReference>
<dbReference type="Proteomes" id="UP000199671">
    <property type="component" value="Unassembled WGS sequence"/>
</dbReference>
<accession>A0A1G9V0C1</accession>
<proteinExistence type="predicted"/>
<evidence type="ECO:0000259" key="2">
    <source>
        <dbReference type="Pfam" id="PF02302"/>
    </source>
</evidence>
<evidence type="ECO:0000313" key="3">
    <source>
        <dbReference type="EMBL" id="SDM65563.1"/>
    </source>
</evidence>
<keyword evidence="1" id="KW-0808">Transferase</keyword>
<gene>
    <name evidence="3" type="ORF">SAMN04487766_10543</name>
</gene>
<dbReference type="OrthoDB" id="6603449at2"/>
<dbReference type="GO" id="GO:0009401">
    <property type="term" value="P:phosphoenolpyruvate-dependent sugar phosphotransferase system"/>
    <property type="evidence" value="ECO:0007669"/>
    <property type="project" value="InterPro"/>
</dbReference>
<evidence type="ECO:0000313" key="4">
    <source>
        <dbReference type="Proteomes" id="UP000199671"/>
    </source>
</evidence>
<feature type="domain" description="Phosphotransferase system EIIB component type 2/3" evidence="2">
    <location>
        <begin position="7"/>
        <end position="90"/>
    </location>
</feature>
<dbReference type="RefSeq" id="WP_092609281.1">
    <property type="nucleotide sequence ID" value="NZ_FNHU01000005.1"/>
</dbReference>
<organism evidence="3 4">
    <name type="scientific">Actinomyces ruminicola</name>
    <dbReference type="NCBI Taxonomy" id="332524"/>
    <lineage>
        <taxon>Bacteria</taxon>
        <taxon>Bacillati</taxon>
        <taxon>Actinomycetota</taxon>
        <taxon>Actinomycetes</taxon>
        <taxon>Actinomycetales</taxon>
        <taxon>Actinomycetaceae</taxon>
        <taxon>Actinomyces</taxon>
    </lineage>
</organism>